<sequence>MNNDMEILGWDDEVEEGSPFVLLPEGEYPFVITNLEKGIYEKPTNRESKIPANAPKATVTIEIQAPTGETSTLTENFYLYKKMQWKINQFFTSIGAPKNAEGKVKMNWGIVLGARGKAKLIVNTYKDSKTGEEKQNNRIDSFLEPETSTPNYQNAAPQGQQMPQQNYQQPPMQQPTPGMQQQQQGNVAPFPGNTAAPQGQQQAPGYNF</sequence>
<protein>
    <recommendedName>
        <fullName evidence="4">Phage protein</fullName>
    </recommendedName>
</protein>
<dbReference type="AlphaFoldDB" id="K2PM32"/>
<dbReference type="Proteomes" id="UP000006787">
    <property type="component" value="Unassembled WGS sequence"/>
</dbReference>
<dbReference type="eggNOG" id="ENOG5032U9C">
    <property type="taxonomic scope" value="Bacteria"/>
</dbReference>
<accession>K2PM32</accession>
<proteinExistence type="predicted"/>
<comment type="caution">
    <text evidence="2">The sequence shown here is derived from an EMBL/GenBank/DDBJ whole genome shotgun (WGS) entry which is preliminary data.</text>
</comment>
<evidence type="ECO:0000256" key="1">
    <source>
        <dbReference type="SAM" id="MobiDB-lite"/>
    </source>
</evidence>
<name>K2PM32_9LACT</name>
<evidence type="ECO:0000313" key="2">
    <source>
        <dbReference type="EMBL" id="EKF51344.1"/>
    </source>
</evidence>
<feature type="region of interest" description="Disordered" evidence="1">
    <location>
        <begin position="129"/>
        <end position="208"/>
    </location>
</feature>
<dbReference type="EMBL" id="AMQS01000015">
    <property type="protein sequence ID" value="EKF51344.1"/>
    <property type="molecule type" value="Genomic_DNA"/>
</dbReference>
<organism evidence="2 3">
    <name type="scientific">Lactococcus garvieae DCC43</name>
    <dbReference type="NCBI Taxonomy" id="1231377"/>
    <lineage>
        <taxon>Bacteria</taxon>
        <taxon>Bacillati</taxon>
        <taxon>Bacillota</taxon>
        <taxon>Bacilli</taxon>
        <taxon>Lactobacillales</taxon>
        <taxon>Streptococcaceae</taxon>
        <taxon>Lactococcus</taxon>
    </lineage>
</organism>
<evidence type="ECO:0008006" key="4">
    <source>
        <dbReference type="Google" id="ProtNLM"/>
    </source>
</evidence>
<reference evidence="2 3" key="1">
    <citation type="journal article" date="2012" name="J. Bacteriol.">
        <title>Genome Sequence of the Bacteriocin-Producing Strain Lactococcus garvieae DCC43.</title>
        <authorList>
            <person name="Gabrielsen C."/>
            <person name="Brede D.A."/>
            <person name="Hernandez P.E."/>
            <person name="Nes I.F."/>
            <person name="Diep D.B."/>
        </authorList>
    </citation>
    <scope>NUCLEOTIDE SEQUENCE [LARGE SCALE GENOMIC DNA]</scope>
    <source>
        <strain evidence="2 3">DCC43</strain>
    </source>
</reference>
<dbReference type="RefSeq" id="WP_004260190.1">
    <property type="nucleotide sequence ID" value="NZ_AMQS01000015.1"/>
</dbReference>
<feature type="compositionally biased region" description="Low complexity" evidence="1">
    <location>
        <begin position="153"/>
        <end position="208"/>
    </location>
</feature>
<evidence type="ECO:0000313" key="3">
    <source>
        <dbReference type="Proteomes" id="UP000006787"/>
    </source>
</evidence>
<gene>
    <name evidence="2" type="ORF">C426_1298</name>
</gene>
<dbReference type="PATRIC" id="fig|1231377.3.peg.1295"/>